<organism evidence="3 4">
    <name type="scientific">Zasmidium cellare ATCC 36951</name>
    <dbReference type="NCBI Taxonomy" id="1080233"/>
    <lineage>
        <taxon>Eukaryota</taxon>
        <taxon>Fungi</taxon>
        <taxon>Dikarya</taxon>
        <taxon>Ascomycota</taxon>
        <taxon>Pezizomycotina</taxon>
        <taxon>Dothideomycetes</taxon>
        <taxon>Dothideomycetidae</taxon>
        <taxon>Mycosphaerellales</taxon>
        <taxon>Mycosphaerellaceae</taxon>
        <taxon>Zasmidium</taxon>
    </lineage>
</organism>
<reference evidence="3" key="1">
    <citation type="journal article" date="2020" name="Stud. Mycol.">
        <title>101 Dothideomycetes genomes: a test case for predicting lifestyles and emergence of pathogens.</title>
        <authorList>
            <person name="Haridas S."/>
            <person name="Albert R."/>
            <person name="Binder M."/>
            <person name="Bloem J."/>
            <person name="Labutti K."/>
            <person name="Salamov A."/>
            <person name="Andreopoulos B."/>
            <person name="Baker S."/>
            <person name="Barry K."/>
            <person name="Bills G."/>
            <person name="Bluhm B."/>
            <person name="Cannon C."/>
            <person name="Castanera R."/>
            <person name="Culley D."/>
            <person name="Daum C."/>
            <person name="Ezra D."/>
            <person name="Gonzalez J."/>
            <person name="Henrissat B."/>
            <person name="Kuo A."/>
            <person name="Liang C."/>
            <person name="Lipzen A."/>
            <person name="Lutzoni F."/>
            <person name="Magnuson J."/>
            <person name="Mondo S."/>
            <person name="Nolan M."/>
            <person name="Ohm R."/>
            <person name="Pangilinan J."/>
            <person name="Park H.-J."/>
            <person name="Ramirez L."/>
            <person name="Alfaro M."/>
            <person name="Sun H."/>
            <person name="Tritt A."/>
            <person name="Yoshinaga Y."/>
            <person name="Zwiers L.-H."/>
            <person name="Turgeon B."/>
            <person name="Goodwin S."/>
            <person name="Spatafora J."/>
            <person name="Crous P."/>
            <person name="Grigoriev I."/>
        </authorList>
    </citation>
    <scope>NUCLEOTIDE SEQUENCE</scope>
    <source>
        <strain evidence="3">ATCC 36951</strain>
    </source>
</reference>
<dbReference type="Proteomes" id="UP000799537">
    <property type="component" value="Unassembled WGS sequence"/>
</dbReference>
<dbReference type="EMBL" id="ML993654">
    <property type="protein sequence ID" value="KAF2158626.1"/>
    <property type="molecule type" value="Genomic_DNA"/>
</dbReference>
<dbReference type="Pfam" id="PF03972">
    <property type="entry name" value="MmgE_PrpD_N"/>
    <property type="match status" value="1"/>
</dbReference>
<dbReference type="PANTHER" id="PTHR16943:SF8">
    <property type="entry name" value="2-METHYLCITRATE DEHYDRATASE"/>
    <property type="match status" value="1"/>
</dbReference>
<accession>A0A6A6BYX7</accession>
<dbReference type="RefSeq" id="XP_033659515.1">
    <property type="nucleotide sequence ID" value="XM_033810334.1"/>
</dbReference>
<dbReference type="SUPFAM" id="SSF103378">
    <property type="entry name" value="2-methylcitrate dehydratase PrpD"/>
    <property type="match status" value="1"/>
</dbReference>
<comment type="similarity">
    <text evidence="1">Belongs to the PrpD family.</text>
</comment>
<evidence type="ECO:0000313" key="3">
    <source>
        <dbReference type="EMBL" id="KAF2158626.1"/>
    </source>
</evidence>
<dbReference type="InterPro" id="IPR042183">
    <property type="entry name" value="MmgE/PrpD_sf_1"/>
</dbReference>
<dbReference type="OrthoDB" id="10267976at2759"/>
<dbReference type="InterPro" id="IPR045336">
    <property type="entry name" value="MmgE_PrpD_N"/>
</dbReference>
<feature type="domain" description="MmgE/PrpD N-terminal" evidence="2">
    <location>
        <begin position="1"/>
        <end position="235"/>
    </location>
</feature>
<keyword evidence="4" id="KW-1185">Reference proteome</keyword>
<feature type="non-terminal residue" evidence="3">
    <location>
        <position position="1"/>
    </location>
</feature>
<dbReference type="InterPro" id="IPR005656">
    <property type="entry name" value="MmgE_PrpD"/>
</dbReference>
<proteinExistence type="inferred from homology"/>
<dbReference type="GO" id="GO:0016829">
    <property type="term" value="F:lyase activity"/>
    <property type="evidence" value="ECO:0007669"/>
    <property type="project" value="InterPro"/>
</dbReference>
<dbReference type="GeneID" id="54563606"/>
<gene>
    <name evidence="3" type="ORF">M409DRAFT_34837</name>
</gene>
<protein>
    <recommendedName>
        <fullName evidence="2">MmgE/PrpD N-terminal domain-containing protein</fullName>
    </recommendedName>
</protein>
<dbReference type="InterPro" id="IPR036148">
    <property type="entry name" value="MmgE/PrpD_sf"/>
</dbReference>
<evidence type="ECO:0000313" key="4">
    <source>
        <dbReference type="Proteomes" id="UP000799537"/>
    </source>
</evidence>
<dbReference type="PANTHER" id="PTHR16943">
    <property type="entry name" value="2-METHYLCITRATE DEHYDRATASE-RELATED"/>
    <property type="match status" value="1"/>
</dbReference>
<name>A0A6A6BYX7_ZASCE</name>
<dbReference type="AlphaFoldDB" id="A0A6A6BYX7"/>
<sequence length="328" mass="34068">IADFAANLTFDDVPDDVRSVLPIFLLDAFSSMLAGVIQPVFVSAAKAVLQTHSAGDLPAINNVKTSLSGAMLLNGIACGDFELEHVIANAHPASAVLPALLTVAAQARSSGPEFLTAMAVGYEVATRIGAASGHEVEALRGFHNPGLNGTIAAATAVGRLLKLDARKMANAMGIAASSSAGLMSFVTTGAMTKRLHPARAGQLGAEAAFMAREGIEGPTDVLDNALGFFHAFSPYPLQQRLIEGLGRSWMGAKMILKLSPVHAYAQFPVYAINQARSEATTGLPKPEGIDSIIVECGPNTAKPSHQIPSPKTLVSAQYSVRFAVAAAL</sequence>
<dbReference type="Gene3D" id="1.10.4100.10">
    <property type="entry name" value="2-methylcitrate dehydratase PrpD"/>
    <property type="match status" value="1"/>
</dbReference>
<evidence type="ECO:0000259" key="2">
    <source>
        <dbReference type="Pfam" id="PF03972"/>
    </source>
</evidence>
<feature type="non-terminal residue" evidence="3">
    <location>
        <position position="328"/>
    </location>
</feature>
<evidence type="ECO:0000256" key="1">
    <source>
        <dbReference type="ARBA" id="ARBA00006174"/>
    </source>
</evidence>